<dbReference type="AlphaFoldDB" id="A0A1G1KQT5"/>
<feature type="active site" description="Proton acceptor" evidence="9">
    <location>
        <position position="316"/>
    </location>
</feature>
<feature type="binding site" evidence="9">
    <location>
        <position position="122"/>
    </location>
    <ligand>
        <name>phosphoenolpyruvate</name>
        <dbReference type="ChEBI" id="CHEBI:58702"/>
    </ligand>
</feature>
<dbReference type="SUPFAM" id="SSF55205">
    <property type="entry name" value="EPT/RTPC-like"/>
    <property type="match status" value="1"/>
</dbReference>
<evidence type="ECO:0000256" key="1">
    <source>
        <dbReference type="ARBA" id="ARBA00002174"/>
    </source>
</evidence>
<keyword evidence="7 9" id="KW-0057">Aromatic amino acid biosynthesis</keyword>
<comment type="caution">
    <text evidence="9">Lacks conserved residue(s) required for the propagation of feature annotation.</text>
</comment>
<dbReference type="InterPro" id="IPR013792">
    <property type="entry name" value="RNA3'P_cycl/enolpyr_Trfase_a/b"/>
</dbReference>
<comment type="caution">
    <text evidence="11">The sequence shown here is derived from an EMBL/GenBank/DDBJ whole genome shotgun (WGS) entry which is preliminary data.</text>
</comment>
<feature type="binding site" evidence="9">
    <location>
        <position position="167"/>
    </location>
    <ligand>
        <name>3-phosphoshikimate</name>
        <dbReference type="ChEBI" id="CHEBI:145989"/>
    </ligand>
</feature>
<accession>A0A1G1KQT5</accession>
<feature type="binding site" evidence="9">
    <location>
        <position position="169"/>
    </location>
    <ligand>
        <name>phosphoenolpyruvate</name>
        <dbReference type="ChEBI" id="CHEBI:58702"/>
    </ligand>
</feature>
<dbReference type="UniPathway" id="UPA00053">
    <property type="reaction ID" value="UER00089"/>
</dbReference>
<evidence type="ECO:0000256" key="9">
    <source>
        <dbReference type="HAMAP-Rule" id="MF_00210"/>
    </source>
</evidence>
<dbReference type="EMBL" id="MHFR01000068">
    <property type="protein sequence ID" value="OGW95195.1"/>
    <property type="molecule type" value="Genomic_DNA"/>
</dbReference>
<comment type="subcellular location">
    <subcellularLocation>
        <location evidence="9">Cytoplasm</location>
    </subcellularLocation>
</comment>
<reference evidence="11 12" key="1">
    <citation type="journal article" date="2016" name="Nat. Commun.">
        <title>Thousands of microbial genomes shed light on interconnected biogeochemical processes in an aquifer system.</title>
        <authorList>
            <person name="Anantharaman K."/>
            <person name="Brown C.T."/>
            <person name="Hug L.A."/>
            <person name="Sharon I."/>
            <person name="Castelle C.J."/>
            <person name="Probst A.J."/>
            <person name="Thomas B.C."/>
            <person name="Singh A."/>
            <person name="Wilkins M.J."/>
            <person name="Karaoz U."/>
            <person name="Brodie E.L."/>
            <person name="Williams K.H."/>
            <person name="Hubbard S.S."/>
            <person name="Banfield J.F."/>
        </authorList>
    </citation>
    <scope>NUCLEOTIDE SEQUENCE [LARGE SCALE GENOMIC DNA]</scope>
</reference>
<dbReference type="PANTHER" id="PTHR21090">
    <property type="entry name" value="AROM/DEHYDROQUINATE SYNTHASE"/>
    <property type="match status" value="1"/>
</dbReference>
<protein>
    <recommendedName>
        <fullName evidence="9">3-phosphoshikimate 1-carboxyvinyltransferase</fullName>
        <ecNumber evidence="9">2.5.1.19</ecNumber>
    </recommendedName>
    <alternativeName>
        <fullName evidence="9">5-enolpyruvylshikimate-3-phosphate synthase</fullName>
        <shortName evidence="9">EPSP synthase</shortName>
        <shortName evidence="9">EPSPS</shortName>
    </alternativeName>
</protein>
<evidence type="ECO:0000256" key="3">
    <source>
        <dbReference type="ARBA" id="ARBA00009948"/>
    </source>
</evidence>
<dbReference type="NCBIfam" id="TIGR01356">
    <property type="entry name" value="aroA"/>
    <property type="match status" value="1"/>
</dbReference>
<dbReference type="Proteomes" id="UP000178187">
    <property type="component" value="Unassembled WGS sequence"/>
</dbReference>
<dbReference type="InterPro" id="IPR006264">
    <property type="entry name" value="EPSP_synthase"/>
</dbReference>
<gene>
    <name evidence="9" type="primary">aroA</name>
    <name evidence="11" type="ORF">A3G33_04500</name>
</gene>
<evidence type="ECO:0000313" key="12">
    <source>
        <dbReference type="Proteomes" id="UP000178187"/>
    </source>
</evidence>
<feature type="binding site" evidence="9">
    <location>
        <position position="347"/>
    </location>
    <ligand>
        <name>phosphoenolpyruvate</name>
        <dbReference type="ChEBI" id="CHEBI:58702"/>
    </ligand>
</feature>
<evidence type="ECO:0000256" key="5">
    <source>
        <dbReference type="ARBA" id="ARBA00022605"/>
    </source>
</evidence>
<proteinExistence type="inferred from homology"/>
<dbReference type="Gene3D" id="3.65.10.10">
    <property type="entry name" value="Enolpyruvate transferase domain"/>
    <property type="match status" value="2"/>
</dbReference>
<keyword evidence="4 9" id="KW-0963">Cytoplasm</keyword>
<feature type="binding site" evidence="9">
    <location>
        <position position="169"/>
    </location>
    <ligand>
        <name>3-phosphoshikimate</name>
        <dbReference type="ChEBI" id="CHEBI:145989"/>
    </ligand>
</feature>
<evidence type="ECO:0000259" key="10">
    <source>
        <dbReference type="Pfam" id="PF00275"/>
    </source>
</evidence>
<feature type="binding site" evidence="9">
    <location>
        <position position="94"/>
    </location>
    <ligand>
        <name>phosphoenolpyruvate</name>
        <dbReference type="ChEBI" id="CHEBI:58702"/>
    </ligand>
</feature>
<evidence type="ECO:0000256" key="8">
    <source>
        <dbReference type="ARBA" id="ARBA00044633"/>
    </source>
</evidence>
<keyword evidence="6 9" id="KW-0808">Transferase</keyword>
<dbReference type="CDD" id="cd01556">
    <property type="entry name" value="EPSP_synthase"/>
    <property type="match status" value="1"/>
</dbReference>
<organism evidence="11 12">
    <name type="scientific">Candidatus Danuiimicrobium aquiferis</name>
    <dbReference type="NCBI Taxonomy" id="1801832"/>
    <lineage>
        <taxon>Bacteria</taxon>
        <taxon>Pseudomonadati</taxon>
        <taxon>Candidatus Omnitrophota</taxon>
        <taxon>Candidatus Danuiimicrobium</taxon>
    </lineage>
</organism>
<sequence length="430" mass="46248">MGEMIAKPASKVSGEYLPPGDKSISHRLVMLGSLAEGTSVFTHFLEADDCLRTIKAFEAMGVSFKKSEGKLFVNGIGVRKLNPPKSPLDLGNSGTTMRLLLGILAGQNFEVTLTGDASLTKRPMRRVTEPLRQMGAQITGTEDGNFAPLTIKGGKLTGIHWVNQIASAQVKSAILLAGLNADGETSVEESIPSRDHTERLLTRFGVPVERHDRKITVRKAEALKPFQFQVPGDISSAAFFMVAAAITPGSDVVIKNVGLNPSRSGIIDILKAMGADISVEMTQDRGEPMGDIHMRGLDKRLQAVIINKEWIPNLIDELPILMIACALAEGRSVIRGAKELRVKETDRINSMAQGLKAIGGKVQPTEDGCIINGVSRFQGGAISSFGDHRTAMSFAIAALQSEKEILIQDTDCIMTSYPGFEADLAKLVKA</sequence>
<dbReference type="FunFam" id="3.65.10.10:FF:000005">
    <property type="entry name" value="3-phosphoshikimate 1-carboxyvinyltransferase"/>
    <property type="match status" value="1"/>
</dbReference>
<dbReference type="PROSITE" id="PS00885">
    <property type="entry name" value="EPSP_SYNTHASE_2"/>
    <property type="match status" value="1"/>
</dbReference>
<dbReference type="InterPro" id="IPR036968">
    <property type="entry name" value="Enolpyruvate_Tfrase_sf"/>
</dbReference>
<dbReference type="GO" id="GO:0009423">
    <property type="term" value="P:chorismate biosynthetic process"/>
    <property type="evidence" value="ECO:0007669"/>
    <property type="project" value="UniProtKB-UniRule"/>
</dbReference>
<keyword evidence="5 9" id="KW-0028">Amino-acid biosynthesis</keyword>
<dbReference type="PANTHER" id="PTHR21090:SF5">
    <property type="entry name" value="PENTAFUNCTIONAL AROM POLYPEPTIDE"/>
    <property type="match status" value="1"/>
</dbReference>
<dbReference type="Pfam" id="PF00275">
    <property type="entry name" value="EPSP_synthase"/>
    <property type="match status" value="1"/>
</dbReference>
<dbReference type="FunFam" id="3.65.10.10:FF:000006">
    <property type="entry name" value="3-phosphoshikimate 1-carboxyvinyltransferase"/>
    <property type="match status" value="1"/>
</dbReference>
<dbReference type="GO" id="GO:0008652">
    <property type="term" value="P:amino acid biosynthetic process"/>
    <property type="evidence" value="ECO:0007669"/>
    <property type="project" value="UniProtKB-KW"/>
</dbReference>
<dbReference type="EC" id="2.5.1.19" evidence="9"/>
<dbReference type="PROSITE" id="PS00104">
    <property type="entry name" value="EPSP_SYNTHASE_1"/>
    <property type="match status" value="1"/>
</dbReference>
<feature type="binding site" evidence="9">
    <location>
        <position position="316"/>
    </location>
    <ligand>
        <name>3-phosphoshikimate</name>
        <dbReference type="ChEBI" id="CHEBI:145989"/>
    </ligand>
</feature>
<evidence type="ECO:0000256" key="7">
    <source>
        <dbReference type="ARBA" id="ARBA00023141"/>
    </source>
</evidence>
<dbReference type="GO" id="GO:0009073">
    <property type="term" value="P:aromatic amino acid family biosynthetic process"/>
    <property type="evidence" value="ECO:0007669"/>
    <property type="project" value="UniProtKB-KW"/>
</dbReference>
<feature type="binding site" evidence="9">
    <location>
        <position position="22"/>
    </location>
    <ligand>
        <name>phosphoenolpyruvate</name>
        <dbReference type="ChEBI" id="CHEBI:58702"/>
    </ligand>
</feature>
<evidence type="ECO:0000313" key="11">
    <source>
        <dbReference type="EMBL" id="OGW95195.1"/>
    </source>
</evidence>
<comment type="pathway">
    <text evidence="2 9">Metabolic intermediate biosynthesis; chorismate biosynthesis; chorismate from D-erythrose 4-phosphate and phosphoenolpyruvate: step 6/7.</text>
</comment>
<comment type="subunit">
    <text evidence="9">Monomer.</text>
</comment>
<feature type="binding site" evidence="9">
    <location>
        <position position="22"/>
    </location>
    <ligand>
        <name>3-phosphoshikimate</name>
        <dbReference type="ChEBI" id="CHEBI:145989"/>
    </ligand>
</feature>
<dbReference type="PIRSF" id="PIRSF000505">
    <property type="entry name" value="EPSPS"/>
    <property type="match status" value="1"/>
</dbReference>
<comment type="similarity">
    <text evidence="3 9">Belongs to the EPSP synthase family.</text>
</comment>
<comment type="function">
    <text evidence="1 9">Catalyzes the transfer of the enolpyruvyl moiety of phosphoenolpyruvate (PEP) to the 5-hydroxyl of shikimate-3-phosphate (S3P) to produce enolpyruvyl shikimate-3-phosphate and inorganic phosphate.</text>
</comment>
<dbReference type="InterPro" id="IPR001986">
    <property type="entry name" value="Enolpyruvate_Tfrase_dom"/>
</dbReference>
<feature type="binding site" evidence="9">
    <location>
        <position position="23"/>
    </location>
    <ligand>
        <name>3-phosphoshikimate</name>
        <dbReference type="ChEBI" id="CHEBI:145989"/>
    </ligand>
</feature>
<feature type="binding site" evidence="9">
    <location>
        <position position="343"/>
    </location>
    <ligand>
        <name>3-phosphoshikimate</name>
        <dbReference type="ChEBI" id="CHEBI:145989"/>
    </ligand>
</feature>
<dbReference type="GO" id="GO:0003866">
    <property type="term" value="F:3-phosphoshikimate 1-carboxyvinyltransferase activity"/>
    <property type="evidence" value="ECO:0007669"/>
    <property type="project" value="UniProtKB-UniRule"/>
</dbReference>
<dbReference type="HAMAP" id="MF_00210">
    <property type="entry name" value="EPSP_synth"/>
    <property type="match status" value="1"/>
</dbReference>
<feature type="domain" description="Enolpyruvate transferase" evidence="10">
    <location>
        <begin position="8"/>
        <end position="424"/>
    </location>
</feature>
<comment type="catalytic activity">
    <reaction evidence="8">
        <text>3-phosphoshikimate + phosphoenolpyruvate = 5-O-(1-carboxyvinyl)-3-phosphoshikimate + phosphate</text>
        <dbReference type="Rhea" id="RHEA:21256"/>
        <dbReference type="ChEBI" id="CHEBI:43474"/>
        <dbReference type="ChEBI" id="CHEBI:57701"/>
        <dbReference type="ChEBI" id="CHEBI:58702"/>
        <dbReference type="ChEBI" id="CHEBI:145989"/>
        <dbReference type="EC" id="2.5.1.19"/>
    </reaction>
    <physiologicalReaction direction="left-to-right" evidence="8">
        <dbReference type="Rhea" id="RHEA:21257"/>
    </physiologicalReaction>
</comment>
<feature type="binding site" evidence="9">
    <location>
        <position position="27"/>
    </location>
    <ligand>
        <name>3-phosphoshikimate</name>
        <dbReference type="ChEBI" id="CHEBI:145989"/>
    </ligand>
</feature>
<evidence type="ECO:0000256" key="2">
    <source>
        <dbReference type="ARBA" id="ARBA00004811"/>
    </source>
</evidence>
<feature type="binding site" evidence="9">
    <location>
        <position position="389"/>
    </location>
    <ligand>
        <name>phosphoenolpyruvate</name>
        <dbReference type="ChEBI" id="CHEBI:58702"/>
    </ligand>
</feature>
<dbReference type="InterPro" id="IPR023193">
    <property type="entry name" value="EPSP_synthase_CS"/>
</dbReference>
<evidence type="ECO:0000256" key="4">
    <source>
        <dbReference type="ARBA" id="ARBA00022490"/>
    </source>
</evidence>
<evidence type="ECO:0000256" key="6">
    <source>
        <dbReference type="ARBA" id="ARBA00022679"/>
    </source>
</evidence>
<name>A0A1G1KQT5_9BACT</name>
<dbReference type="GO" id="GO:0005737">
    <property type="term" value="C:cytoplasm"/>
    <property type="evidence" value="ECO:0007669"/>
    <property type="project" value="UniProtKB-SubCell"/>
</dbReference>